<dbReference type="EMBL" id="CAJGYO010000014">
    <property type="protein sequence ID" value="CAD6266995.1"/>
    <property type="molecule type" value="Genomic_DNA"/>
</dbReference>
<evidence type="ECO:0000313" key="2">
    <source>
        <dbReference type="EMBL" id="CAD6266995.1"/>
    </source>
</evidence>
<keyword evidence="3" id="KW-1185">Reference proteome</keyword>
<organism evidence="2 3">
    <name type="scientific">Miscanthus lutarioriparius</name>
    <dbReference type="NCBI Taxonomy" id="422564"/>
    <lineage>
        <taxon>Eukaryota</taxon>
        <taxon>Viridiplantae</taxon>
        <taxon>Streptophyta</taxon>
        <taxon>Embryophyta</taxon>
        <taxon>Tracheophyta</taxon>
        <taxon>Spermatophyta</taxon>
        <taxon>Magnoliopsida</taxon>
        <taxon>Liliopsida</taxon>
        <taxon>Poales</taxon>
        <taxon>Poaceae</taxon>
        <taxon>PACMAD clade</taxon>
        <taxon>Panicoideae</taxon>
        <taxon>Andropogonodae</taxon>
        <taxon>Andropogoneae</taxon>
        <taxon>Saccharinae</taxon>
        <taxon>Miscanthus</taxon>
    </lineage>
</organism>
<keyword evidence="1" id="KW-0732">Signal</keyword>
<name>A0A811R9Z9_9POAL</name>
<sequence>MGLLRFCWCWLAAAPCLLHCSLLLTSVRSSQPDVDLFFLLYIFTLHPNLKTVTDLELLKGVYSDGQSVAKGSVAINHGYGLCQPNKILRSVAWLLGDGGLDGLIRGRCALLLLVDGIGLQRRRHGGHLGHGRDWSDSWRVGNGSATVDRRGDGSRGGRAGVVEKAGAGRGRALAAALG</sequence>
<accession>A0A811R9Z9</accession>
<reference evidence="2" key="1">
    <citation type="submission" date="2020-10" db="EMBL/GenBank/DDBJ databases">
        <authorList>
            <person name="Han B."/>
            <person name="Lu T."/>
            <person name="Zhao Q."/>
            <person name="Huang X."/>
            <person name="Zhao Y."/>
        </authorList>
    </citation>
    <scope>NUCLEOTIDE SEQUENCE</scope>
</reference>
<dbReference type="Proteomes" id="UP000604825">
    <property type="component" value="Unassembled WGS sequence"/>
</dbReference>
<evidence type="ECO:0000256" key="1">
    <source>
        <dbReference type="SAM" id="SignalP"/>
    </source>
</evidence>
<dbReference type="AlphaFoldDB" id="A0A811R9Z9"/>
<protein>
    <submittedName>
        <fullName evidence="2">Uncharacterized protein</fullName>
    </submittedName>
</protein>
<evidence type="ECO:0000313" key="3">
    <source>
        <dbReference type="Proteomes" id="UP000604825"/>
    </source>
</evidence>
<feature type="signal peptide" evidence="1">
    <location>
        <begin position="1"/>
        <end position="29"/>
    </location>
</feature>
<gene>
    <name evidence="2" type="ORF">NCGR_LOCUS50300</name>
</gene>
<proteinExistence type="predicted"/>
<comment type="caution">
    <text evidence="2">The sequence shown here is derived from an EMBL/GenBank/DDBJ whole genome shotgun (WGS) entry which is preliminary data.</text>
</comment>
<feature type="chain" id="PRO_5032781661" evidence="1">
    <location>
        <begin position="30"/>
        <end position="178"/>
    </location>
</feature>